<reference evidence="1 2" key="1">
    <citation type="journal article" date="2015" name="Stand. Genomic Sci.">
        <title>Genomic Encyclopedia of Bacterial and Archaeal Type Strains, Phase III: the genomes of soil and plant-associated and newly described type strains.</title>
        <authorList>
            <person name="Whitman W.B."/>
            <person name="Woyke T."/>
            <person name="Klenk H.P."/>
            <person name="Zhou Y."/>
            <person name="Lilburn T.G."/>
            <person name="Beck B.J."/>
            <person name="De Vos P."/>
            <person name="Vandamme P."/>
            <person name="Eisen J.A."/>
            <person name="Garrity G."/>
            <person name="Hugenholtz P."/>
            <person name="Kyrpides N.C."/>
        </authorList>
    </citation>
    <scope>NUCLEOTIDE SEQUENCE [LARGE SCALE GENOMIC DNA]</scope>
    <source>
        <strain evidence="1 2">VKM Ac-2540</strain>
    </source>
</reference>
<keyword evidence="2" id="KW-1185">Reference proteome</keyword>
<dbReference type="Proteomes" id="UP000292027">
    <property type="component" value="Unassembled WGS sequence"/>
</dbReference>
<comment type="caution">
    <text evidence="1">The sequence shown here is derived from an EMBL/GenBank/DDBJ whole genome shotgun (WGS) entry which is preliminary data.</text>
</comment>
<protein>
    <submittedName>
        <fullName evidence="1">Uncharacterized protein</fullName>
    </submittedName>
</protein>
<organism evidence="1 2">
    <name type="scientific">Kribbella rubisoli</name>
    <dbReference type="NCBI Taxonomy" id="3075929"/>
    <lineage>
        <taxon>Bacteria</taxon>
        <taxon>Bacillati</taxon>
        <taxon>Actinomycetota</taxon>
        <taxon>Actinomycetes</taxon>
        <taxon>Propionibacteriales</taxon>
        <taxon>Kribbellaceae</taxon>
        <taxon>Kribbella</taxon>
    </lineage>
</organism>
<dbReference type="OrthoDB" id="3831223at2"/>
<evidence type="ECO:0000313" key="2">
    <source>
        <dbReference type="Proteomes" id="UP000292027"/>
    </source>
</evidence>
<name>A0A4Q7XF62_9ACTN</name>
<evidence type="ECO:0000313" key="1">
    <source>
        <dbReference type="EMBL" id="RZU22202.1"/>
    </source>
</evidence>
<dbReference type="RefSeq" id="WP_130439216.1">
    <property type="nucleotide sequence ID" value="NZ_SHKR01000004.1"/>
</dbReference>
<accession>A0A4Q7XF62</accession>
<gene>
    <name evidence="1" type="ORF">EV645_0451</name>
</gene>
<proteinExistence type="predicted"/>
<dbReference type="AlphaFoldDB" id="A0A4Q7XF62"/>
<sequence>MFWFLLFLVVVAVWTLVLALLAKKLWGQAKALTRELVAAQSKLDAAQSTAGSGQTREEAHAPA</sequence>
<dbReference type="EMBL" id="SHKR01000004">
    <property type="protein sequence ID" value="RZU22202.1"/>
    <property type="molecule type" value="Genomic_DNA"/>
</dbReference>